<keyword evidence="11" id="KW-1185">Reference proteome</keyword>
<feature type="domain" description="ABC transporter" evidence="9">
    <location>
        <begin position="6"/>
        <end position="240"/>
    </location>
</feature>
<dbReference type="EMBL" id="JAGYPF010000003">
    <property type="protein sequence ID" value="MBS4214297.1"/>
    <property type="molecule type" value="Genomic_DNA"/>
</dbReference>
<evidence type="ECO:0000256" key="3">
    <source>
        <dbReference type="ARBA" id="ARBA00022741"/>
    </source>
</evidence>
<comment type="similarity">
    <text evidence="1">Belongs to the ABC transporter superfamily.</text>
</comment>
<dbReference type="PANTHER" id="PTHR43117:SF4">
    <property type="entry name" value="OSMOPROTECTANT IMPORT ATP-BINDING PROTEIN OSMV"/>
    <property type="match status" value="1"/>
</dbReference>
<keyword evidence="4 10" id="KW-0067">ATP-binding</keyword>
<evidence type="ECO:0000256" key="7">
    <source>
        <dbReference type="ARBA" id="ARBA00066388"/>
    </source>
</evidence>
<evidence type="ECO:0000256" key="5">
    <source>
        <dbReference type="ARBA" id="ARBA00052482"/>
    </source>
</evidence>
<dbReference type="InterPro" id="IPR017871">
    <property type="entry name" value="ABC_transporter-like_CS"/>
</dbReference>
<reference evidence="10" key="1">
    <citation type="submission" date="2021-05" db="EMBL/GenBank/DDBJ databases">
        <title>Novel Bacillus species.</title>
        <authorList>
            <person name="Liu G."/>
        </authorList>
    </citation>
    <scope>NUCLEOTIDE SEQUENCE</scope>
    <source>
        <strain evidence="10">FJAT-49825</strain>
    </source>
</reference>
<dbReference type="FunFam" id="3.40.50.300:FF:000425">
    <property type="entry name" value="Probable ABC transporter, ATP-binding subunit"/>
    <property type="match status" value="1"/>
</dbReference>
<proteinExistence type="inferred from homology"/>
<dbReference type="Gene3D" id="3.40.50.300">
    <property type="entry name" value="P-loop containing nucleotide triphosphate hydrolases"/>
    <property type="match status" value="1"/>
</dbReference>
<dbReference type="EC" id="7.6.2.9" evidence="7"/>
<keyword evidence="2" id="KW-0813">Transport</keyword>
<protein>
    <recommendedName>
        <fullName evidence="8">Carnitine transport ATP-binding protein OpuCA</fullName>
        <ecNumber evidence="7">7.6.2.9</ecNumber>
    </recommendedName>
</protein>
<dbReference type="AlphaFoldDB" id="A0A942U7D8"/>
<gene>
    <name evidence="10" type="ORF">KHA99_17750</name>
</gene>
<evidence type="ECO:0000256" key="6">
    <source>
        <dbReference type="ARBA" id="ARBA00063934"/>
    </source>
</evidence>
<dbReference type="SUPFAM" id="SSF52540">
    <property type="entry name" value="P-loop containing nucleoside triphosphate hydrolases"/>
    <property type="match status" value="1"/>
</dbReference>
<dbReference type="Pfam" id="PF00005">
    <property type="entry name" value="ABC_tran"/>
    <property type="match status" value="1"/>
</dbReference>
<dbReference type="Proteomes" id="UP000679749">
    <property type="component" value="Unassembled WGS sequence"/>
</dbReference>
<dbReference type="SMART" id="SM00382">
    <property type="entry name" value="AAA"/>
    <property type="match status" value="1"/>
</dbReference>
<evidence type="ECO:0000256" key="2">
    <source>
        <dbReference type="ARBA" id="ARBA00022448"/>
    </source>
</evidence>
<dbReference type="GO" id="GO:0015418">
    <property type="term" value="F:ABC-type quaternary ammonium compound transporting activity"/>
    <property type="evidence" value="ECO:0007669"/>
    <property type="project" value="UniProtKB-EC"/>
</dbReference>
<name>A0A942U7D8_9BACI</name>
<dbReference type="PROSITE" id="PS00211">
    <property type="entry name" value="ABC_TRANSPORTER_1"/>
    <property type="match status" value="1"/>
</dbReference>
<dbReference type="PANTHER" id="PTHR43117">
    <property type="entry name" value="OSMOPROTECTANT IMPORT ATP-BINDING PROTEIN OSMV"/>
    <property type="match status" value="1"/>
</dbReference>
<comment type="subunit">
    <text evidence="6">The complex is composed of two ATP-binding proteins (OpuCA), two transmembrane proteins (OpuCB and OpuCD) and a solute-binding protein (OpuCC).</text>
</comment>
<evidence type="ECO:0000313" key="10">
    <source>
        <dbReference type="EMBL" id="MBS4214297.1"/>
    </source>
</evidence>
<comment type="catalytic activity">
    <reaction evidence="5">
        <text>a quaternary ammonium(out) + ATP + H2O = a quaternary ammonium(in) + ADP + phosphate + H(+)</text>
        <dbReference type="Rhea" id="RHEA:11036"/>
        <dbReference type="ChEBI" id="CHEBI:15377"/>
        <dbReference type="ChEBI" id="CHEBI:15378"/>
        <dbReference type="ChEBI" id="CHEBI:30616"/>
        <dbReference type="ChEBI" id="CHEBI:35267"/>
        <dbReference type="ChEBI" id="CHEBI:43474"/>
        <dbReference type="ChEBI" id="CHEBI:456216"/>
        <dbReference type="EC" id="7.6.2.9"/>
    </reaction>
</comment>
<dbReference type="InterPro" id="IPR003593">
    <property type="entry name" value="AAA+_ATPase"/>
</dbReference>
<evidence type="ECO:0000259" key="9">
    <source>
        <dbReference type="PROSITE" id="PS50893"/>
    </source>
</evidence>
<organism evidence="10 11">
    <name type="scientific">Neobacillus rhizophilus</name>
    <dbReference type="NCBI Taxonomy" id="2833579"/>
    <lineage>
        <taxon>Bacteria</taxon>
        <taxon>Bacillati</taxon>
        <taxon>Bacillota</taxon>
        <taxon>Bacilli</taxon>
        <taxon>Bacillales</taxon>
        <taxon>Bacillaceae</taxon>
        <taxon>Neobacillus</taxon>
    </lineage>
</organism>
<dbReference type="GO" id="GO:0016887">
    <property type="term" value="F:ATP hydrolysis activity"/>
    <property type="evidence" value="ECO:0007669"/>
    <property type="project" value="InterPro"/>
</dbReference>
<comment type="caution">
    <text evidence="10">The sequence shown here is derived from an EMBL/GenBank/DDBJ whole genome shotgun (WGS) entry which is preliminary data.</text>
</comment>
<keyword evidence="3" id="KW-0547">Nucleotide-binding</keyword>
<dbReference type="GO" id="GO:0005524">
    <property type="term" value="F:ATP binding"/>
    <property type="evidence" value="ECO:0007669"/>
    <property type="project" value="UniProtKB-KW"/>
</dbReference>
<evidence type="ECO:0000256" key="1">
    <source>
        <dbReference type="ARBA" id="ARBA00005417"/>
    </source>
</evidence>
<dbReference type="InterPro" id="IPR003439">
    <property type="entry name" value="ABC_transporter-like_ATP-bd"/>
</dbReference>
<evidence type="ECO:0000313" key="11">
    <source>
        <dbReference type="Proteomes" id="UP000679749"/>
    </source>
</evidence>
<accession>A0A942U7D8</accession>
<sequence>MNTAAVELVNISKIFDSGHAVKNLNLTLAKGKITTIIGPSGCGKSTTLKMINKLIEPDEGTIFINGKDISLMDSVNLRRNIGYVIQQIGLFPLMTIEENISIVPILKGVKKVEIRERVTELLNLIGLDPEQYRYRYPSEISGGQQQRIGVARALCADPSIILMDEPFSALDPISRVQLQDELISLQKKLKKTIIFVTHDMEEALKISDHMVVLKDGVLIQSSPPIDLLRQPKNEFVREFIGVKYFQDSFILPMSSLDDHEGASR</sequence>
<evidence type="ECO:0000256" key="8">
    <source>
        <dbReference type="ARBA" id="ARBA00070305"/>
    </source>
</evidence>
<dbReference type="InterPro" id="IPR027417">
    <property type="entry name" value="P-loop_NTPase"/>
</dbReference>
<dbReference type="PROSITE" id="PS50893">
    <property type="entry name" value="ABC_TRANSPORTER_2"/>
    <property type="match status" value="1"/>
</dbReference>
<evidence type="ECO:0000256" key="4">
    <source>
        <dbReference type="ARBA" id="ARBA00022840"/>
    </source>
</evidence>